<sequence length="352" mass="40159">MGSLFIRFQEAVKTLAKNPMFANNRLFARDPRHLQFEADVNRLFLYTSYYRLGANAEEKDAEEIIDMASKASVSEQQKQVQENVHYQLTNMCQAMDSILLPDTKNGASEANNYPRRSGLSFAVGTGVASANKPAIYPGVVYSPAYYRYIPGYPKIDACNNYLITRYDGTIIDAKPWQLGGDSREIWDGSDLVDYNAVPSKSQESNSDRAWRMLSKPLKKGHTENFGEVLERRNPLAFGHFANHPPKGSTPNVMICPYDFPLTEKDMRVYIPNITFGGEEEPVTMKRFGSFWFKSGRSGNQVGESPVLKTLVLVSTRSICDEELFLNYRYSNSKKRPEWYIPVDEEEDKRRWS</sequence>
<dbReference type="InterPro" id="IPR040415">
    <property type="entry name" value="SETD9"/>
</dbReference>
<dbReference type="PANTHER" id="PTHR33524:SF1">
    <property type="entry name" value="SET DOMAIN-CONTAINING PROTEIN"/>
    <property type="match status" value="1"/>
</dbReference>
<proteinExistence type="predicted"/>
<evidence type="ECO:0000313" key="2">
    <source>
        <dbReference type="Proteomes" id="UP000007015"/>
    </source>
</evidence>
<dbReference type="EMBL" id="CM000127">
    <property type="protein sequence ID" value="EEC73658.1"/>
    <property type="molecule type" value="Genomic_DNA"/>
</dbReference>
<name>B8AFS9_ORYSI</name>
<organism evidence="1 2">
    <name type="scientific">Oryza sativa subsp. indica</name>
    <name type="common">Rice</name>
    <dbReference type="NCBI Taxonomy" id="39946"/>
    <lineage>
        <taxon>Eukaryota</taxon>
        <taxon>Viridiplantae</taxon>
        <taxon>Streptophyta</taxon>
        <taxon>Embryophyta</taxon>
        <taxon>Tracheophyta</taxon>
        <taxon>Spermatophyta</taxon>
        <taxon>Magnoliopsida</taxon>
        <taxon>Liliopsida</taxon>
        <taxon>Poales</taxon>
        <taxon>Poaceae</taxon>
        <taxon>BOP clade</taxon>
        <taxon>Oryzoideae</taxon>
        <taxon>Oryzeae</taxon>
        <taxon>Oryzinae</taxon>
        <taxon>Oryza</taxon>
        <taxon>Oryza sativa</taxon>
    </lineage>
</organism>
<keyword evidence="2" id="KW-1185">Reference proteome</keyword>
<accession>B8AFS9</accession>
<gene>
    <name evidence="1" type="ORF">OsI_08190</name>
</gene>
<dbReference type="HOGENOM" id="CLU_058717_0_0_1"/>
<protein>
    <submittedName>
        <fullName evidence="1">Uncharacterized protein</fullName>
    </submittedName>
</protein>
<evidence type="ECO:0000313" key="1">
    <source>
        <dbReference type="EMBL" id="EEC73658.1"/>
    </source>
</evidence>
<dbReference type="Gramene" id="BGIOSGA008677-TA">
    <property type="protein sequence ID" value="BGIOSGA008677-PA"/>
    <property type="gene ID" value="BGIOSGA008677"/>
</dbReference>
<dbReference type="PANTHER" id="PTHR33524">
    <property type="entry name" value="C5ORF35"/>
    <property type="match status" value="1"/>
</dbReference>
<dbReference type="Proteomes" id="UP000007015">
    <property type="component" value="Chromosome 2"/>
</dbReference>
<reference evidence="1 2" key="1">
    <citation type="journal article" date="2005" name="PLoS Biol.">
        <title>The genomes of Oryza sativa: a history of duplications.</title>
        <authorList>
            <person name="Yu J."/>
            <person name="Wang J."/>
            <person name="Lin W."/>
            <person name="Li S."/>
            <person name="Li H."/>
            <person name="Zhou J."/>
            <person name="Ni P."/>
            <person name="Dong W."/>
            <person name="Hu S."/>
            <person name="Zeng C."/>
            <person name="Zhang J."/>
            <person name="Zhang Y."/>
            <person name="Li R."/>
            <person name="Xu Z."/>
            <person name="Li S."/>
            <person name="Li X."/>
            <person name="Zheng H."/>
            <person name="Cong L."/>
            <person name="Lin L."/>
            <person name="Yin J."/>
            <person name="Geng J."/>
            <person name="Li G."/>
            <person name="Shi J."/>
            <person name="Liu J."/>
            <person name="Lv H."/>
            <person name="Li J."/>
            <person name="Wang J."/>
            <person name="Deng Y."/>
            <person name="Ran L."/>
            <person name="Shi X."/>
            <person name="Wang X."/>
            <person name="Wu Q."/>
            <person name="Li C."/>
            <person name="Ren X."/>
            <person name="Wang J."/>
            <person name="Wang X."/>
            <person name="Li D."/>
            <person name="Liu D."/>
            <person name="Zhang X."/>
            <person name="Ji Z."/>
            <person name="Zhao W."/>
            <person name="Sun Y."/>
            <person name="Zhang Z."/>
            <person name="Bao J."/>
            <person name="Han Y."/>
            <person name="Dong L."/>
            <person name="Ji J."/>
            <person name="Chen P."/>
            <person name="Wu S."/>
            <person name="Liu J."/>
            <person name="Xiao Y."/>
            <person name="Bu D."/>
            <person name="Tan J."/>
            <person name="Yang L."/>
            <person name="Ye C."/>
            <person name="Zhang J."/>
            <person name="Xu J."/>
            <person name="Zhou Y."/>
            <person name="Yu Y."/>
            <person name="Zhang B."/>
            <person name="Zhuang S."/>
            <person name="Wei H."/>
            <person name="Liu B."/>
            <person name="Lei M."/>
            <person name="Yu H."/>
            <person name="Li Y."/>
            <person name="Xu H."/>
            <person name="Wei S."/>
            <person name="He X."/>
            <person name="Fang L."/>
            <person name="Zhang Z."/>
            <person name="Zhang Y."/>
            <person name="Huang X."/>
            <person name="Su Z."/>
            <person name="Tong W."/>
            <person name="Li J."/>
            <person name="Tong Z."/>
            <person name="Li S."/>
            <person name="Ye J."/>
            <person name="Wang L."/>
            <person name="Fang L."/>
            <person name="Lei T."/>
            <person name="Chen C."/>
            <person name="Chen H."/>
            <person name="Xu Z."/>
            <person name="Li H."/>
            <person name="Huang H."/>
            <person name="Zhang F."/>
            <person name="Xu H."/>
            <person name="Li N."/>
            <person name="Zhao C."/>
            <person name="Li S."/>
            <person name="Dong L."/>
            <person name="Huang Y."/>
            <person name="Li L."/>
            <person name="Xi Y."/>
            <person name="Qi Q."/>
            <person name="Li W."/>
            <person name="Zhang B."/>
            <person name="Hu W."/>
            <person name="Zhang Y."/>
            <person name="Tian X."/>
            <person name="Jiao Y."/>
            <person name="Liang X."/>
            <person name="Jin J."/>
            <person name="Gao L."/>
            <person name="Zheng W."/>
            <person name="Hao B."/>
            <person name="Liu S."/>
            <person name="Wang W."/>
            <person name="Yuan L."/>
            <person name="Cao M."/>
            <person name="McDermott J."/>
            <person name="Samudrala R."/>
            <person name="Wang J."/>
            <person name="Wong G.K."/>
            <person name="Yang H."/>
        </authorList>
    </citation>
    <scope>NUCLEOTIDE SEQUENCE [LARGE SCALE GENOMIC DNA]</scope>
    <source>
        <strain evidence="2">cv. 93-11</strain>
    </source>
</reference>
<dbReference type="OMA" id="NHPAKEM"/>
<dbReference type="AlphaFoldDB" id="B8AFS9"/>